<dbReference type="EMBL" id="BARS01007304">
    <property type="protein sequence ID" value="GAF81236.1"/>
    <property type="molecule type" value="Genomic_DNA"/>
</dbReference>
<name>X0T1K0_9ZZZZ</name>
<evidence type="ECO:0000313" key="1">
    <source>
        <dbReference type="EMBL" id="GAF81236.1"/>
    </source>
</evidence>
<sequence>ALKAFLKWLTSEPQARSFGDIEYTAANFIYWSKKRLFDWVMSSSKKDKKYLKGWEKLGFGICSSDFHGDIEYFYEVIEGNRGVTVKVYETGRPVRRKNFKLIKTVKLQRIR</sequence>
<proteinExistence type="predicted"/>
<gene>
    <name evidence="1" type="ORF">S01H1_14080</name>
</gene>
<protein>
    <submittedName>
        <fullName evidence="1">Uncharacterized protein</fullName>
    </submittedName>
</protein>
<feature type="non-terminal residue" evidence="1">
    <location>
        <position position="1"/>
    </location>
</feature>
<dbReference type="AlphaFoldDB" id="X0T1K0"/>
<organism evidence="1">
    <name type="scientific">marine sediment metagenome</name>
    <dbReference type="NCBI Taxonomy" id="412755"/>
    <lineage>
        <taxon>unclassified sequences</taxon>
        <taxon>metagenomes</taxon>
        <taxon>ecological metagenomes</taxon>
    </lineage>
</organism>
<reference evidence="1" key="1">
    <citation type="journal article" date="2014" name="Front. Microbiol.">
        <title>High frequency of phylogenetically diverse reductive dehalogenase-homologous genes in deep subseafloor sedimentary metagenomes.</title>
        <authorList>
            <person name="Kawai M."/>
            <person name="Futagami T."/>
            <person name="Toyoda A."/>
            <person name="Takaki Y."/>
            <person name="Nishi S."/>
            <person name="Hori S."/>
            <person name="Arai W."/>
            <person name="Tsubouchi T."/>
            <person name="Morono Y."/>
            <person name="Uchiyama I."/>
            <person name="Ito T."/>
            <person name="Fujiyama A."/>
            <person name="Inagaki F."/>
            <person name="Takami H."/>
        </authorList>
    </citation>
    <scope>NUCLEOTIDE SEQUENCE</scope>
    <source>
        <strain evidence="1">Expedition CK06-06</strain>
    </source>
</reference>
<comment type="caution">
    <text evidence="1">The sequence shown here is derived from an EMBL/GenBank/DDBJ whole genome shotgun (WGS) entry which is preliminary data.</text>
</comment>
<accession>X0T1K0</accession>